<dbReference type="Gramene" id="EOY06344">
    <property type="protein sequence ID" value="EOY06344"/>
    <property type="gene ID" value="TCM_021096"/>
</dbReference>
<feature type="non-terminal residue" evidence="2">
    <location>
        <position position="33"/>
    </location>
</feature>
<feature type="transmembrane region" description="Helical" evidence="1">
    <location>
        <begin position="6"/>
        <end position="26"/>
    </location>
</feature>
<evidence type="ECO:0000313" key="3">
    <source>
        <dbReference type="Proteomes" id="UP000026915"/>
    </source>
</evidence>
<feature type="non-terminal residue" evidence="2">
    <location>
        <position position="1"/>
    </location>
</feature>
<dbReference type="EMBL" id="CM001882">
    <property type="protein sequence ID" value="EOY06344.1"/>
    <property type="molecule type" value="Genomic_DNA"/>
</dbReference>
<keyword evidence="1" id="KW-1133">Transmembrane helix</keyword>
<proteinExistence type="predicted"/>
<gene>
    <name evidence="2" type="ORF">TCM_021096</name>
</gene>
<name>A0A061EVP1_THECC</name>
<keyword evidence="1" id="KW-0472">Membrane</keyword>
<keyword evidence="1" id="KW-0812">Transmembrane</keyword>
<evidence type="ECO:0000256" key="1">
    <source>
        <dbReference type="SAM" id="Phobius"/>
    </source>
</evidence>
<reference evidence="2 3" key="1">
    <citation type="journal article" date="2013" name="Genome Biol.">
        <title>The genome sequence of the most widely cultivated cacao type and its use to identify candidate genes regulating pod color.</title>
        <authorList>
            <person name="Motamayor J.C."/>
            <person name="Mockaitis K."/>
            <person name="Schmutz J."/>
            <person name="Haiminen N."/>
            <person name="Iii D.L."/>
            <person name="Cornejo O."/>
            <person name="Findley S.D."/>
            <person name="Zheng P."/>
            <person name="Utro F."/>
            <person name="Royaert S."/>
            <person name="Saski C."/>
            <person name="Jenkins J."/>
            <person name="Podicheti R."/>
            <person name="Zhao M."/>
            <person name="Scheffler B.E."/>
            <person name="Stack J.C."/>
            <person name="Feltus F.A."/>
            <person name="Mustiga G.M."/>
            <person name="Amores F."/>
            <person name="Phillips W."/>
            <person name="Marelli J.P."/>
            <person name="May G.D."/>
            <person name="Shapiro H."/>
            <person name="Ma J."/>
            <person name="Bustamante C.D."/>
            <person name="Schnell R.J."/>
            <person name="Main D."/>
            <person name="Gilbert D."/>
            <person name="Parida L."/>
            <person name="Kuhn D.N."/>
        </authorList>
    </citation>
    <scope>NUCLEOTIDE SEQUENCE [LARGE SCALE GENOMIC DNA]</scope>
    <source>
        <strain evidence="3">cv. Matina 1-6</strain>
    </source>
</reference>
<organism evidence="2 3">
    <name type="scientific">Theobroma cacao</name>
    <name type="common">Cacao</name>
    <name type="synonym">Cocoa</name>
    <dbReference type="NCBI Taxonomy" id="3641"/>
    <lineage>
        <taxon>Eukaryota</taxon>
        <taxon>Viridiplantae</taxon>
        <taxon>Streptophyta</taxon>
        <taxon>Embryophyta</taxon>
        <taxon>Tracheophyta</taxon>
        <taxon>Spermatophyta</taxon>
        <taxon>Magnoliopsida</taxon>
        <taxon>eudicotyledons</taxon>
        <taxon>Gunneridae</taxon>
        <taxon>Pentapetalae</taxon>
        <taxon>rosids</taxon>
        <taxon>malvids</taxon>
        <taxon>Malvales</taxon>
        <taxon>Malvaceae</taxon>
        <taxon>Byttnerioideae</taxon>
        <taxon>Theobroma</taxon>
    </lineage>
</organism>
<sequence>KFIKSLSKLYWVIELLLVGSCFVPVCRERNKTK</sequence>
<evidence type="ECO:0000313" key="2">
    <source>
        <dbReference type="EMBL" id="EOY06344.1"/>
    </source>
</evidence>
<keyword evidence="3" id="KW-1185">Reference proteome</keyword>
<protein>
    <submittedName>
        <fullName evidence="2">Uncharacterized protein isoform 2</fullName>
    </submittedName>
</protein>
<dbReference type="HOGENOM" id="CLU_3387323_0_0_1"/>
<dbReference type="InParanoid" id="A0A061EVP1"/>
<accession>A0A061EVP1</accession>
<dbReference type="AlphaFoldDB" id="A0A061EVP1"/>
<dbReference type="Proteomes" id="UP000026915">
    <property type="component" value="Chromosome 4"/>
</dbReference>